<feature type="transmembrane region" description="Helical" evidence="1">
    <location>
        <begin position="120"/>
        <end position="140"/>
    </location>
</feature>
<dbReference type="PROSITE" id="PS00108">
    <property type="entry name" value="PROTEIN_KINASE_ST"/>
    <property type="match status" value="1"/>
</dbReference>
<reference evidence="4 5" key="1">
    <citation type="submission" date="2019-03" db="EMBL/GenBank/DDBJ databases">
        <authorList>
            <person name="Gaulin E."/>
            <person name="Dumas B."/>
        </authorList>
    </citation>
    <scope>NUCLEOTIDE SEQUENCE [LARGE SCALE GENOMIC DNA]</scope>
    <source>
        <strain evidence="4">CBS 568.67</strain>
    </source>
</reference>
<dbReference type="InterPro" id="IPR000719">
    <property type="entry name" value="Prot_kinase_dom"/>
</dbReference>
<sequence length="745" mass="82330">MPGGSGGSFNGSFASHDSILLTKSHGKSPFVVSSFTDMDWYEMNMTGHSISALLGMESMQSLLSLSHKGERLPMMESMPRQSTTHRRTAVSSSMSSSPSCFRRLQESPAWLRLVCNWDSAVLWAATLGTLFMLSIAFASAQFVNRGADHLDIYLVCMVGADDVAARSTILASSYSMLSTMINTGNFVIVLGISIYLAVECTRHKKKILANPHHTNLTSVFVLPCYELVWYALVLLAVYGIAMTLSTLRLNGDTFNAHRKPYCFFTNLPMAWIRHLVPILMIQKSISKAAVLHSIVLSGLLSVVVLSVLLFERTANSSLVGLDCCLVALYSWIKYKRMARVAFDYVYVALCLYSVVAVVPPILLMSTQVSHGVMAHVFVAIADSWIIVAIMLTLRADTKYWLGIDYNSLHTLDPARVYLRNIAEQGIVSSFSTRTSVYDVHFMIEEFKYSMIDFAMLRLEAVVAQGATAVVLRGTYHESSSKDDEDEPVAIKMYTSLFVTEDDVRRFSKETAFNVQLSHPNIVRFHGLCVVPPAICLIFEFCELGSLDVVLDSGVAIDVSTRLKMCLDACLAVAYLHSFDPPLLHRDIKTANFLLATDGLVKLSDFGESNLLGPKNDGTMTIVGSVDFMAPEMILGGKSKSAIYGTPADVYSLTIAMWHILVPGVTPWAGRSHFDVYTEVIRGQRPPLPDVLPSAVADILRQGWAADPQDRLSVASMAKMMHGQWLLAGHRQSLKRTVKFDSRRLV</sequence>
<keyword evidence="1" id="KW-1133">Transmembrane helix</keyword>
<dbReference type="Proteomes" id="UP000332933">
    <property type="component" value="Unassembled WGS sequence"/>
</dbReference>
<dbReference type="EMBL" id="CAADRA010007295">
    <property type="protein sequence ID" value="VFU00057.1"/>
    <property type="molecule type" value="Genomic_DNA"/>
</dbReference>
<dbReference type="Pfam" id="PF07714">
    <property type="entry name" value="PK_Tyr_Ser-Thr"/>
    <property type="match status" value="1"/>
</dbReference>
<dbReference type="InterPro" id="IPR001245">
    <property type="entry name" value="Ser-Thr/Tyr_kinase_cat_dom"/>
</dbReference>
<feature type="transmembrane region" description="Helical" evidence="1">
    <location>
        <begin position="180"/>
        <end position="198"/>
    </location>
</feature>
<evidence type="ECO:0000259" key="2">
    <source>
        <dbReference type="PROSITE" id="PS50011"/>
    </source>
</evidence>
<feature type="domain" description="Protein kinase" evidence="2">
    <location>
        <begin position="456"/>
        <end position="725"/>
    </location>
</feature>
<evidence type="ECO:0000313" key="4">
    <source>
        <dbReference type="EMBL" id="VFU00057.1"/>
    </source>
</evidence>
<name>A0A485LMP3_9STRA</name>
<dbReference type="Gene3D" id="1.10.510.10">
    <property type="entry name" value="Transferase(Phosphotransferase) domain 1"/>
    <property type="match status" value="1"/>
</dbReference>
<feature type="transmembrane region" description="Helical" evidence="1">
    <location>
        <begin position="372"/>
        <end position="393"/>
    </location>
</feature>
<dbReference type="GO" id="GO:0005524">
    <property type="term" value="F:ATP binding"/>
    <property type="evidence" value="ECO:0007669"/>
    <property type="project" value="InterPro"/>
</dbReference>
<evidence type="ECO:0000313" key="5">
    <source>
        <dbReference type="Proteomes" id="UP000332933"/>
    </source>
</evidence>
<proteinExistence type="predicted"/>
<dbReference type="OrthoDB" id="4062651at2759"/>
<gene>
    <name evidence="4" type="primary">Aste57867_23411</name>
    <name evidence="3" type="ORF">As57867_023340</name>
    <name evidence="4" type="ORF">ASTE57867_23411</name>
</gene>
<evidence type="ECO:0000313" key="3">
    <source>
        <dbReference type="EMBL" id="KAF0684607.1"/>
    </source>
</evidence>
<protein>
    <submittedName>
        <fullName evidence="4">Aste57867_23411 protein</fullName>
    </submittedName>
</protein>
<keyword evidence="1" id="KW-0812">Transmembrane</keyword>
<dbReference type="GO" id="GO:0004674">
    <property type="term" value="F:protein serine/threonine kinase activity"/>
    <property type="evidence" value="ECO:0007669"/>
    <property type="project" value="TreeGrafter"/>
</dbReference>
<dbReference type="Gene3D" id="3.30.200.20">
    <property type="entry name" value="Phosphorylase Kinase, domain 1"/>
    <property type="match status" value="1"/>
</dbReference>
<dbReference type="SMART" id="SM00220">
    <property type="entry name" value="S_TKc"/>
    <property type="match status" value="1"/>
</dbReference>
<dbReference type="InterPro" id="IPR011009">
    <property type="entry name" value="Kinase-like_dom_sf"/>
</dbReference>
<organism evidence="4 5">
    <name type="scientific">Aphanomyces stellatus</name>
    <dbReference type="NCBI Taxonomy" id="120398"/>
    <lineage>
        <taxon>Eukaryota</taxon>
        <taxon>Sar</taxon>
        <taxon>Stramenopiles</taxon>
        <taxon>Oomycota</taxon>
        <taxon>Saprolegniomycetes</taxon>
        <taxon>Saprolegniales</taxon>
        <taxon>Verrucalvaceae</taxon>
        <taxon>Aphanomyces</taxon>
    </lineage>
</organism>
<dbReference type="PROSITE" id="PS50011">
    <property type="entry name" value="PROTEIN_KINASE_DOM"/>
    <property type="match status" value="1"/>
</dbReference>
<feature type="transmembrane region" description="Helical" evidence="1">
    <location>
        <begin position="288"/>
        <end position="310"/>
    </location>
</feature>
<dbReference type="PANTHER" id="PTHR44329">
    <property type="entry name" value="SERINE/THREONINE-PROTEIN KINASE TNNI3K-RELATED"/>
    <property type="match status" value="1"/>
</dbReference>
<evidence type="ECO:0000256" key="1">
    <source>
        <dbReference type="SAM" id="Phobius"/>
    </source>
</evidence>
<dbReference type="AlphaFoldDB" id="A0A485LMP3"/>
<feature type="transmembrane region" description="Helical" evidence="1">
    <location>
        <begin position="219"/>
        <end position="241"/>
    </location>
</feature>
<reference evidence="3" key="2">
    <citation type="submission" date="2019-06" db="EMBL/GenBank/DDBJ databases">
        <title>Genomics analysis of Aphanomyces spp. identifies a new class of oomycete effector associated with host adaptation.</title>
        <authorList>
            <person name="Gaulin E."/>
        </authorList>
    </citation>
    <scope>NUCLEOTIDE SEQUENCE</scope>
    <source>
        <strain evidence="3">CBS 578.67</strain>
    </source>
</reference>
<dbReference type="EMBL" id="VJMH01007269">
    <property type="protein sequence ID" value="KAF0684607.1"/>
    <property type="molecule type" value="Genomic_DNA"/>
</dbReference>
<dbReference type="InterPro" id="IPR008271">
    <property type="entry name" value="Ser/Thr_kinase_AS"/>
</dbReference>
<feature type="transmembrane region" description="Helical" evidence="1">
    <location>
        <begin position="344"/>
        <end position="366"/>
    </location>
</feature>
<dbReference type="SUPFAM" id="SSF56112">
    <property type="entry name" value="Protein kinase-like (PK-like)"/>
    <property type="match status" value="1"/>
</dbReference>
<keyword evidence="5" id="KW-1185">Reference proteome</keyword>
<dbReference type="InterPro" id="IPR051681">
    <property type="entry name" value="Ser/Thr_Kinases-Pseudokinases"/>
</dbReference>
<accession>A0A485LMP3</accession>
<keyword evidence="1" id="KW-0472">Membrane</keyword>